<protein>
    <submittedName>
        <fullName evidence="1">Uncharacterized protein</fullName>
    </submittedName>
</protein>
<gene>
    <name evidence="1" type="ORF">Patl1_27534</name>
</gene>
<reference evidence="2" key="1">
    <citation type="journal article" date="2023" name="G3 (Bethesda)">
        <title>Genome assembly and association tests identify interacting loci associated with vigor, precocity, and sex in interspecific pistachio rootstocks.</title>
        <authorList>
            <person name="Palmer W."/>
            <person name="Jacygrad E."/>
            <person name="Sagayaradj S."/>
            <person name="Cavanaugh K."/>
            <person name="Han R."/>
            <person name="Bertier L."/>
            <person name="Beede B."/>
            <person name="Kafkas S."/>
            <person name="Golino D."/>
            <person name="Preece J."/>
            <person name="Michelmore R."/>
        </authorList>
    </citation>
    <scope>NUCLEOTIDE SEQUENCE [LARGE SCALE GENOMIC DNA]</scope>
</reference>
<dbReference type="EMBL" id="CM047901">
    <property type="protein sequence ID" value="KAJ0096489.1"/>
    <property type="molecule type" value="Genomic_DNA"/>
</dbReference>
<dbReference type="Proteomes" id="UP001164250">
    <property type="component" value="Chromosome 5"/>
</dbReference>
<sequence length="33" mass="3835">MKEVQADQQWKTITPALFRIAKFRVFVSVLLGL</sequence>
<name>A0ACC1BBZ0_9ROSI</name>
<proteinExistence type="predicted"/>
<keyword evidence="2" id="KW-1185">Reference proteome</keyword>
<evidence type="ECO:0000313" key="1">
    <source>
        <dbReference type="EMBL" id="KAJ0096489.1"/>
    </source>
</evidence>
<organism evidence="1 2">
    <name type="scientific">Pistacia atlantica</name>
    <dbReference type="NCBI Taxonomy" id="434234"/>
    <lineage>
        <taxon>Eukaryota</taxon>
        <taxon>Viridiplantae</taxon>
        <taxon>Streptophyta</taxon>
        <taxon>Embryophyta</taxon>
        <taxon>Tracheophyta</taxon>
        <taxon>Spermatophyta</taxon>
        <taxon>Magnoliopsida</taxon>
        <taxon>eudicotyledons</taxon>
        <taxon>Gunneridae</taxon>
        <taxon>Pentapetalae</taxon>
        <taxon>rosids</taxon>
        <taxon>malvids</taxon>
        <taxon>Sapindales</taxon>
        <taxon>Anacardiaceae</taxon>
        <taxon>Pistacia</taxon>
    </lineage>
</organism>
<comment type="caution">
    <text evidence="1">The sequence shown here is derived from an EMBL/GenBank/DDBJ whole genome shotgun (WGS) entry which is preliminary data.</text>
</comment>
<evidence type="ECO:0000313" key="2">
    <source>
        <dbReference type="Proteomes" id="UP001164250"/>
    </source>
</evidence>
<accession>A0ACC1BBZ0</accession>